<feature type="region of interest" description="Disordered" evidence="1">
    <location>
        <begin position="72"/>
        <end position="95"/>
    </location>
</feature>
<evidence type="ECO:0000256" key="1">
    <source>
        <dbReference type="SAM" id="MobiDB-lite"/>
    </source>
</evidence>
<dbReference type="PANTHER" id="PTHR33181">
    <property type="entry name" value="OS01G0778500 PROTEIN"/>
    <property type="match status" value="1"/>
</dbReference>
<protein>
    <submittedName>
        <fullName evidence="2">(wild Malaysian banana) hypothetical protein</fullName>
    </submittedName>
</protein>
<gene>
    <name evidence="2" type="ORF">GSMUA_216270.1</name>
</gene>
<dbReference type="Proteomes" id="UP000012960">
    <property type="component" value="Unplaced"/>
</dbReference>
<dbReference type="FunCoup" id="A0A804IBL6">
    <property type="interactions" value="1529"/>
</dbReference>
<evidence type="ECO:0000313" key="3">
    <source>
        <dbReference type="EnsemblPlants" id="Ma03_p13380.1"/>
    </source>
</evidence>
<dbReference type="AlphaFoldDB" id="A0A804IBL6"/>
<name>A0A804IBL6_MUSAM</name>
<organism evidence="3 4">
    <name type="scientific">Musa acuminata subsp. malaccensis</name>
    <name type="common">Wild banana</name>
    <name type="synonym">Musa malaccensis</name>
    <dbReference type="NCBI Taxonomy" id="214687"/>
    <lineage>
        <taxon>Eukaryota</taxon>
        <taxon>Viridiplantae</taxon>
        <taxon>Streptophyta</taxon>
        <taxon>Embryophyta</taxon>
        <taxon>Tracheophyta</taxon>
        <taxon>Spermatophyta</taxon>
        <taxon>Magnoliopsida</taxon>
        <taxon>Liliopsida</taxon>
        <taxon>Zingiberales</taxon>
        <taxon>Musaceae</taxon>
        <taxon>Musa</taxon>
    </lineage>
</organism>
<evidence type="ECO:0000313" key="2">
    <source>
        <dbReference type="EMBL" id="CAG1850041.1"/>
    </source>
</evidence>
<dbReference type="OMA" id="MEICRNI"/>
<dbReference type="Gramene" id="Ma03_t13380.1">
    <property type="protein sequence ID" value="Ma03_p13380.1"/>
    <property type="gene ID" value="Ma03_g13380"/>
</dbReference>
<dbReference type="EnsemblPlants" id="Ma03_t13380.1">
    <property type="protein sequence ID" value="Ma03_p13380.1"/>
    <property type="gene ID" value="Ma03_g13380"/>
</dbReference>
<accession>A0A804IBL6</accession>
<dbReference type="EMBL" id="HG996468">
    <property type="protein sequence ID" value="CAG1850041.1"/>
    <property type="molecule type" value="Genomic_DNA"/>
</dbReference>
<evidence type="ECO:0000313" key="4">
    <source>
        <dbReference type="Proteomes" id="UP000012960"/>
    </source>
</evidence>
<keyword evidence="4" id="KW-1185">Reference proteome</keyword>
<proteinExistence type="predicted"/>
<dbReference type="PANTHER" id="PTHR33181:SF19">
    <property type="entry name" value="OS04G0658200 PROTEIN"/>
    <property type="match status" value="1"/>
</dbReference>
<reference evidence="2" key="1">
    <citation type="submission" date="2021-03" db="EMBL/GenBank/DDBJ databases">
        <authorList>
            <consortium name="Genoscope - CEA"/>
            <person name="William W."/>
        </authorList>
    </citation>
    <scope>NUCLEOTIDE SEQUENCE</scope>
    <source>
        <strain evidence="2">Doubled-haploid Pahang</strain>
    </source>
</reference>
<dbReference type="OrthoDB" id="689242at2759"/>
<reference evidence="3" key="2">
    <citation type="submission" date="2021-05" db="UniProtKB">
        <authorList>
            <consortium name="EnsemblPlants"/>
        </authorList>
    </citation>
    <scope>IDENTIFICATION</scope>
    <source>
        <strain evidence="3">subsp. malaccensis</strain>
    </source>
</reference>
<sequence length="95" mass="11137">MAWWNKKVVFPVKRAWVAVTARVKSRKHGDGILKLRDDVQMCGYQDVQVMWEMVRRSETEVSQATKRHKRQFWRPSACSSQTSACDDPTEPSHHH</sequence>